<dbReference type="CDD" id="cd20292">
    <property type="entry name" value="cupin_QdtA-like"/>
    <property type="match status" value="1"/>
</dbReference>
<geneLocation type="plasmid" evidence="2 3">
    <name>p_unnamed1</name>
</geneLocation>
<gene>
    <name evidence="2" type="ORF">N8A98_01890</name>
</gene>
<name>A0ABY6C6B0_9HYPH</name>
<organism evidence="2 3">
    <name type="scientific">Devosia neptuniae</name>
    <dbReference type="NCBI Taxonomy" id="191302"/>
    <lineage>
        <taxon>Bacteria</taxon>
        <taxon>Pseudomonadati</taxon>
        <taxon>Pseudomonadota</taxon>
        <taxon>Alphaproteobacteria</taxon>
        <taxon>Hyphomicrobiales</taxon>
        <taxon>Devosiaceae</taxon>
        <taxon>Devosia</taxon>
    </lineage>
</organism>
<dbReference type="EMBL" id="CP104964">
    <property type="protein sequence ID" value="UXN67835.1"/>
    <property type="molecule type" value="Genomic_DNA"/>
</dbReference>
<evidence type="ECO:0000313" key="3">
    <source>
        <dbReference type="Proteomes" id="UP001061862"/>
    </source>
</evidence>
<dbReference type="InterPro" id="IPR008894">
    <property type="entry name" value="QdtA_cupin_dom"/>
</dbReference>
<dbReference type="Pfam" id="PF05523">
    <property type="entry name" value="FdtA"/>
    <property type="match status" value="1"/>
</dbReference>
<dbReference type="RefSeq" id="WP_262165333.1">
    <property type="nucleotide sequence ID" value="NZ_CP104964.1"/>
</dbReference>
<reference evidence="2 3" key="1">
    <citation type="submission" date="2022-09" db="EMBL/GenBank/DDBJ databases">
        <title>Interaction between co-microsymbionts with complementary sets of symbiotic genes in legume-rhizobium systems.</title>
        <authorList>
            <person name="Safronova V."/>
            <person name="Sazanova A."/>
            <person name="Afonin A."/>
            <person name="Chirak E."/>
        </authorList>
    </citation>
    <scope>NUCLEOTIDE SEQUENCE [LARGE SCALE GENOMIC DNA]</scope>
    <source>
        <strain evidence="2 3">A18/4-1</strain>
        <plasmid evidence="2 3">p_unnamed1</plasmid>
    </source>
</reference>
<dbReference type="InterPro" id="IPR014710">
    <property type="entry name" value="RmlC-like_jellyroll"/>
</dbReference>
<dbReference type="SUPFAM" id="SSF51182">
    <property type="entry name" value="RmlC-like cupins"/>
    <property type="match status" value="1"/>
</dbReference>
<dbReference type="Gene3D" id="2.60.120.10">
    <property type="entry name" value="Jelly Rolls"/>
    <property type="match status" value="1"/>
</dbReference>
<dbReference type="InterPro" id="IPR011051">
    <property type="entry name" value="RmlC_Cupin_sf"/>
</dbReference>
<sequence length="135" mass="15210">MSLVKTFNFQLIPDPTGLLSVYETGKGVDFEIKRVYCLSRLEANSTRGYHAHKALRQVAVCLSGSCRFVLDDGKVRESVVLDSPGVGLQIESFIWREMHDFSDNCVLMVLASELYSESDYIRSYEDFLKEVGNAS</sequence>
<feature type="domain" description="Sugar 3,4-ketoisomerase QdtA cupin" evidence="1">
    <location>
        <begin position="5"/>
        <end position="131"/>
    </location>
</feature>
<proteinExistence type="predicted"/>
<keyword evidence="2" id="KW-0614">Plasmid</keyword>
<evidence type="ECO:0000313" key="2">
    <source>
        <dbReference type="EMBL" id="UXN67835.1"/>
    </source>
</evidence>
<protein>
    <submittedName>
        <fullName evidence="2">FdtA/QdtA family cupin domain-containing protein</fullName>
    </submittedName>
</protein>
<dbReference type="Proteomes" id="UP001061862">
    <property type="component" value="Plasmid p_unnamed1"/>
</dbReference>
<keyword evidence="3" id="KW-1185">Reference proteome</keyword>
<accession>A0ABY6C6B0</accession>
<evidence type="ECO:0000259" key="1">
    <source>
        <dbReference type="Pfam" id="PF05523"/>
    </source>
</evidence>